<comment type="similarity">
    <text evidence="2">Belongs to the N-acetylmuramoyl-L-alanine amidase 2 family.</text>
</comment>
<evidence type="ECO:0000256" key="7">
    <source>
        <dbReference type="ARBA" id="ARBA00023316"/>
    </source>
</evidence>
<dbReference type="InterPro" id="IPR002502">
    <property type="entry name" value="Amidase_domain"/>
</dbReference>
<dbReference type="EMBL" id="DYUB01000070">
    <property type="protein sequence ID" value="HJG95843.1"/>
    <property type="molecule type" value="Genomic_DNA"/>
</dbReference>
<dbReference type="SUPFAM" id="SSF55846">
    <property type="entry name" value="N-acetylmuramoyl-L-alanine amidase-like"/>
    <property type="match status" value="1"/>
</dbReference>
<reference evidence="9" key="2">
    <citation type="submission" date="2021-09" db="EMBL/GenBank/DDBJ databases">
        <authorList>
            <person name="Gilroy R."/>
        </authorList>
    </citation>
    <scope>NUCLEOTIDE SEQUENCE</scope>
    <source>
        <strain evidence="9">1277</strain>
    </source>
</reference>
<reference evidence="9" key="1">
    <citation type="journal article" date="2021" name="PeerJ">
        <title>Extensive microbial diversity within the chicken gut microbiome revealed by metagenomics and culture.</title>
        <authorList>
            <person name="Gilroy R."/>
            <person name="Ravi A."/>
            <person name="Getino M."/>
            <person name="Pursley I."/>
            <person name="Horton D.L."/>
            <person name="Alikhan N.F."/>
            <person name="Baker D."/>
            <person name="Gharbi K."/>
            <person name="Hall N."/>
            <person name="Watson M."/>
            <person name="Adriaenssens E.M."/>
            <person name="Foster-Nyarko E."/>
            <person name="Jarju S."/>
            <person name="Secka A."/>
            <person name="Antonio M."/>
            <person name="Oren A."/>
            <person name="Chaudhuri R.R."/>
            <person name="La Ragione R."/>
            <person name="Hildebrand F."/>
            <person name="Pallen M.J."/>
        </authorList>
    </citation>
    <scope>NUCLEOTIDE SEQUENCE</scope>
    <source>
        <strain evidence="9">1277</strain>
    </source>
</reference>
<dbReference type="EC" id="3.5.1.28" evidence="3"/>
<dbReference type="PANTHER" id="PTHR30417">
    <property type="entry name" value="N-ACETYLMURAMOYL-L-ALANINE AMIDASE AMID"/>
    <property type="match status" value="1"/>
</dbReference>
<name>A0A921SYP4_9FIRM</name>
<evidence type="ECO:0000256" key="2">
    <source>
        <dbReference type="ARBA" id="ARBA00007553"/>
    </source>
</evidence>
<dbReference type="Pfam" id="PF01510">
    <property type="entry name" value="Amidase_2"/>
    <property type="match status" value="1"/>
</dbReference>
<dbReference type="GO" id="GO:0030435">
    <property type="term" value="P:sporulation resulting in formation of a cellular spore"/>
    <property type="evidence" value="ECO:0007669"/>
    <property type="project" value="UniProtKB-KW"/>
</dbReference>
<accession>A0A921SYP4</accession>
<evidence type="ECO:0000256" key="3">
    <source>
        <dbReference type="ARBA" id="ARBA00011901"/>
    </source>
</evidence>
<dbReference type="InterPro" id="IPR051206">
    <property type="entry name" value="NAMLAA_amidase_2"/>
</dbReference>
<proteinExistence type="inferred from homology"/>
<dbReference type="AlphaFoldDB" id="A0A921SYP4"/>
<dbReference type="GO" id="GO:0008745">
    <property type="term" value="F:N-acetylmuramoyl-L-alanine amidase activity"/>
    <property type="evidence" value="ECO:0007669"/>
    <property type="project" value="UniProtKB-EC"/>
</dbReference>
<dbReference type="GO" id="GO:0030420">
    <property type="term" value="P:establishment of competence for transformation"/>
    <property type="evidence" value="ECO:0007669"/>
    <property type="project" value="UniProtKB-KW"/>
</dbReference>
<dbReference type="Gene3D" id="3.40.80.10">
    <property type="entry name" value="Peptidoglycan recognition protein-like"/>
    <property type="match status" value="1"/>
</dbReference>
<dbReference type="CDD" id="cd06583">
    <property type="entry name" value="PGRP"/>
    <property type="match status" value="1"/>
</dbReference>
<evidence type="ECO:0000256" key="4">
    <source>
        <dbReference type="ARBA" id="ARBA00022801"/>
    </source>
</evidence>
<dbReference type="Proteomes" id="UP000776700">
    <property type="component" value="Unassembled WGS sequence"/>
</dbReference>
<dbReference type="GO" id="GO:0071555">
    <property type="term" value="P:cell wall organization"/>
    <property type="evidence" value="ECO:0007669"/>
    <property type="project" value="UniProtKB-KW"/>
</dbReference>
<protein>
    <recommendedName>
        <fullName evidence="3">N-acetylmuramoyl-L-alanine amidase</fullName>
        <ecNumber evidence="3">3.5.1.28</ecNumber>
    </recommendedName>
</protein>
<comment type="catalytic activity">
    <reaction evidence="1">
        <text>Hydrolyzes the link between N-acetylmuramoyl residues and L-amino acid residues in certain cell-wall glycopeptides.</text>
        <dbReference type="EC" id="3.5.1.28"/>
    </reaction>
</comment>
<dbReference type="PROSITE" id="PS51781">
    <property type="entry name" value="SH3B"/>
    <property type="match status" value="1"/>
</dbReference>
<feature type="domain" description="SH3b" evidence="8">
    <location>
        <begin position="190"/>
        <end position="254"/>
    </location>
</feature>
<keyword evidence="5" id="KW-0749">Sporulation</keyword>
<dbReference type="Gene3D" id="2.30.30.40">
    <property type="entry name" value="SH3 Domains"/>
    <property type="match status" value="1"/>
</dbReference>
<dbReference type="Pfam" id="PF08239">
    <property type="entry name" value="SH3_3"/>
    <property type="match status" value="1"/>
</dbReference>
<dbReference type="GO" id="GO:0009254">
    <property type="term" value="P:peptidoglycan turnover"/>
    <property type="evidence" value="ECO:0007669"/>
    <property type="project" value="TreeGrafter"/>
</dbReference>
<evidence type="ECO:0000256" key="5">
    <source>
        <dbReference type="ARBA" id="ARBA00022969"/>
    </source>
</evidence>
<comment type="caution">
    <text evidence="9">The sequence shown here is derived from an EMBL/GenBank/DDBJ whole genome shotgun (WGS) entry which is preliminary data.</text>
</comment>
<organism evidence="9 10">
    <name type="scientific">Romboutsia timonensis</name>
    <dbReference type="NCBI Taxonomy" id="1776391"/>
    <lineage>
        <taxon>Bacteria</taxon>
        <taxon>Bacillati</taxon>
        <taxon>Bacillota</taxon>
        <taxon>Clostridia</taxon>
        <taxon>Peptostreptococcales</taxon>
        <taxon>Peptostreptococcaceae</taxon>
        <taxon>Romboutsia</taxon>
    </lineage>
</organism>
<dbReference type="PANTHER" id="PTHR30417:SF11">
    <property type="entry name" value="N-ACETYLMURAMOYL-L-ALANINE AMIDASE XLYA"/>
    <property type="match status" value="1"/>
</dbReference>
<keyword evidence="4 9" id="KW-0378">Hydrolase</keyword>
<keyword evidence="6" id="KW-0178">Competence</keyword>
<dbReference type="GO" id="GO:0009253">
    <property type="term" value="P:peptidoglycan catabolic process"/>
    <property type="evidence" value="ECO:0007669"/>
    <property type="project" value="InterPro"/>
</dbReference>
<evidence type="ECO:0000313" key="10">
    <source>
        <dbReference type="Proteomes" id="UP000776700"/>
    </source>
</evidence>
<evidence type="ECO:0000256" key="1">
    <source>
        <dbReference type="ARBA" id="ARBA00001561"/>
    </source>
</evidence>
<dbReference type="SMART" id="SM00644">
    <property type="entry name" value="Ami_2"/>
    <property type="match status" value="1"/>
</dbReference>
<gene>
    <name evidence="9" type="ORF">K8V90_01920</name>
</gene>
<dbReference type="InterPro" id="IPR003646">
    <property type="entry name" value="SH3-like_bac-type"/>
</dbReference>
<evidence type="ECO:0000259" key="8">
    <source>
        <dbReference type="PROSITE" id="PS51781"/>
    </source>
</evidence>
<dbReference type="InterPro" id="IPR036505">
    <property type="entry name" value="Amidase/PGRP_sf"/>
</dbReference>
<evidence type="ECO:0000313" key="9">
    <source>
        <dbReference type="EMBL" id="HJG95843.1"/>
    </source>
</evidence>
<keyword evidence="7" id="KW-0961">Cell wall biogenesis/degradation</keyword>
<evidence type="ECO:0000256" key="6">
    <source>
        <dbReference type="ARBA" id="ARBA00023287"/>
    </source>
</evidence>
<sequence length="254" mass="28708">MKNNRLTNGSVIGAAKVIVDIVPKGHCIPNTKITPTSITIHNTGNNNASAKNNHNYMKNINKSGERKASWHFTVDDTEIYQAQSTNYKCYHAGTSTGNNTSIGIEICQFTDSNRQLKTYKNAIELVKILLKYHNFTIDKVVQHNKWSGKDCPQLLRANKFGYNWNWFINQCKNNVAQTPVTEFKNGDYTGKKARVTASVLNIRYDRGTQYNIIGKLNKGDIVKLNYCLNGWISIDGYKGNKGLGYIKTDYIELI</sequence>